<reference evidence="2 3" key="1">
    <citation type="journal article" date="2019" name="Int. J. Syst. Evol. Microbiol.">
        <title>The Global Catalogue of Microorganisms (GCM) 10K type strain sequencing project: providing services to taxonomists for standard genome sequencing and annotation.</title>
        <authorList>
            <consortium name="The Broad Institute Genomics Platform"/>
            <consortium name="The Broad Institute Genome Sequencing Center for Infectious Disease"/>
            <person name="Wu L."/>
            <person name="Ma J."/>
        </authorList>
    </citation>
    <scope>NUCLEOTIDE SEQUENCE [LARGE SCALE GENOMIC DNA]</scope>
    <source>
        <strain evidence="2 3">JCM 3053</strain>
    </source>
</reference>
<keyword evidence="3" id="KW-1185">Reference proteome</keyword>
<name>A0ABN3DJ50_9ACTN</name>
<protein>
    <recommendedName>
        <fullName evidence="4">MT0933-like antitoxin protein</fullName>
    </recommendedName>
</protein>
<proteinExistence type="predicted"/>
<dbReference type="Pfam" id="PF14013">
    <property type="entry name" value="MT0933_antitox"/>
    <property type="match status" value="1"/>
</dbReference>
<feature type="compositionally biased region" description="Basic and acidic residues" evidence="1">
    <location>
        <begin position="13"/>
        <end position="34"/>
    </location>
</feature>
<dbReference type="Proteomes" id="UP001501474">
    <property type="component" value="Unassembled WGS sequence"/>
</dbReference>
<feature type="compositionally biased region" description="Low complexity" evidence="1">
    <location>
        <begin position="75"/>
        <end position="97"/>
    </location>
</feature>
<gene>
    <name evidence="2" type="ORF">GCM10010104_28900</name>
</gene>
<evidence type="ECO:0000313" key="2">
    <source>
        <dbReference type="EMBL" id="GAA2232841.1"/>
    </source>
</evidence>
<evidence type="ECO:0000313" key="3">
    <source>
        <dbReference type="Proteomes" id="UP001501474"/>
    </source>
</evidence>
<accession>A0ABN3DJ50</accession>
<dbReference type="EMBL" id="BAAART010000058">
    <property type="protein sequence ID" value="GAA2232841.1"/>
    <property type="molecule type" value="Genomic_DNA"/>
</dbReference>
<organism evidence="2 3">
    <name type="scientific">Streptomyces indiaensis</name>
    <dbReference type="NCBI Taxonomy" id="284033"/>
    <lineage>
        <taxon>Bacteria</taxon>
        <taxon>Bacillati</taxon>
        <taxon>Actinomycetota</taxon>
        <taxon>Actinomycetes</taxon>
        <taxon>Kitasatosporales</taxon>
        <taxon>Streptomycetaceae</taxon>
        <taxon>Streptomyces</taxon>
    </lineage>
</organism>
<sequence>MGLMDNVKAKLGPAKDKVSDLAQRHEGKIHHGLDKAAQAVDKTTKGKYSDRIQSGTGRAKGAMGRLTHHGDDAPETGGTTTPGAAGTTTPPGTGRTAPSRDAAPPPETAPPTDAGGTPPPETPPPTS</sequence>
<feature type="region of interest" description="Disordered" evidence="1">
    <location>
        <begin position="1"/>
        <end position="127"/>
    </location>
</feature>
<evidence type="ECO:0008006" key="4">
    <source>
        <dbReference type="Google" id="ProtNLM"/>
    </source>
</evidence>
<dbReference type="InterPro" id="IPR028037">
    <property type="entry name" value="Antitoxin_Rv0909/MT0933"/>
</dbReference>
<dbReference type="RefSeq" id="WP_234846356.1">
    <property type="nucleotide sequence ID" value="NZ_BAAART010000058.1"/>
</dbReference>
<comment type="caution">
    <text evidence="2">The sequence shown here is derived from an EMBL/GenBank/DDBJ whole genome shotgun (WGS) entry which is preliminary data.</text>
</comment>
<evidence type="ECO:0000256" key="1">
    <source>
        <dbReference type="SAM" id="MobiDB-lite"/>
    </source>
</evidence>
<feature type="compositionally biased region" description="Pro residues" evidence="1">
    <location>
        <begin position="117"/>
        <end position="127"/>
    </location>
</feature>